<evidence type="ECO:0000313" key="8">
    <source>
        <dbReference type="EMBL" id="OWR04918.1"/>
    </source>
</evidence>
<sequence>MFRASLSSCIRTLVKTHPWLVPWLVGGTLAASALACAAQAQPQPLPPAGPLAATRPSFAQAIAAAWQRSIEATQSQGQQRQAQADQAVAGSWLAASPALQASQRQGRGSAAAGQRETELGVALPMWHIGARAAAGQAAQAELEWAQAAESAARLRIAAQVRETLGQLTGLESEHRLAVLQSQLLKRLAEDVDRRVRAGDLAPADAMATRAEWLASQAQEAEVQQRMRGQQAQWQLLTGMAISAEPEQPQTASRVDLDENHPELQLAARAVERAQRKLSLAQAQRGDNPELGLHLRQERSGQGMPTQSSVGVSLRLPFGTDTHAQPRIAAARTEVDLALTQQQRIRDRLAAELELARAQLHAAETQAQLETQRATLLRERAGHIDKAFKAGESPLPELLRALAAAAQAEASSERQQAHLRLAQARLQQAQGLLP</sequence>
<dbReference type="SUPFAM" id="SSF56954">
    <property type="entry name" value="Outer membrane efflux proteins (OEP)"/>
    <property type="match status" value="1"/>
</dbReference>
<keyword evidence="9" id="KW-1185">Reference proteome</keyword>
<dbReference type="PANTHER" id="PTHR30026:SF20">
    <property type="entry name" value="OUTER MEMBRANE PROTEIN TOLC"/>
    <property type="match status" value="1"/>
</dbReference>
<name>A0A254NIA6_9BURK</name>
<keyword evidence="5" id="KW-0998">Cell outer membrane</keyword>
<dbReference type="RefSeq" id="WP_088483055.1">
    <property type="nucleotide sequence ID" value="NZ_SGUE01000036.1"/>
</dbReference>
<evidence type="ECO:0000256" key="5">
    <source>
        <dbReference type="ARBA" id="ARBA00023237"/>
    </source>
</evidence>
<evidence type="ECO:0000313" key="9">
    <source>
        <dbReference type="Proteomes" id="UP000197446"/>
    </source>
</evidence>
<evidence type="ECO:0000256" key="3">
    <source>
        <dbReference type="ARBA" id="ARBA00022692"/>
    </source>
</evidence>
<dbReference type="GO" id="GO:1990281">
    <property type="term" value="C:efflux pump complex"/>
    <property type="evidence" value="ECO:0007669"/>
    <property type="project" value="TreeGrafter"/>
</dbReference>
<dbReference type="GO" id="GO:0009279">
    <property type="term" value="C:cell outer membrane"/>
    <property type="evidence" value="ECO:0007669"/>
    <property type="project" value="UniProtKB-SubCell"/>
</dbReference>
<keyword evidence="6" id="KW-0175">Coiled coil</keyword>
<evidence type="ECO:0000256" key="2">
    <source>
        <dbReference type="ARBA" id="ARBA00022452"/>
    </source>
</evidence>
<dbReference type="PANTHER" id="PTHR30026">
    <property type="entry name" value="OUTER MEMBRANE PROTEIN TOLC"/>
    <property type="match status" value="1"/>
</dbReference>
<feature type="signal peptide" evidence="7">
    <location>
        <begin position="1"/>
        <end position="37"/>
    </location>
</feature>
<dbReference type="OrthoDB" id="8558511at2"/>
<dbReference type="GO" id="GO:0015562">
    <property type="term" value="F:efflux transmembrane transporter activity"/>
    <property type="evidence" value="ECO:0007669"/>
    <property type="project" value="InterPro"/>
</dbReference>
<keyword evidence="7" id="KW-0732">Signal</keyword>
<comment type="subcellular location">
    <subcellularLocation>
        <location evidence="1">Cell outer membrane</location>
    </subcellularLocation>
</comment>
<keyword evidence="4" id="KW-0472">Membrane</keyword>
<feature type="coiled-coil region" evidence="6">
    <location>
        <begin position="338"/>
        <end position="372"/>
    </location>
</feature>
<dbReference type="EMBL" id="NISI01000002">
    <property type="protein sequence ID" value="OWR04918.1"/>
    <property type="molecule type" value="Genomic_DNA"/>
</dbReference>
<keyword evidence="2" id="KW-1134">Transmembrane beta strand</keyword>
<evidence type="ECO:0000256" key="1">
    <source>
        <dbReference type="ARBA" id="ARBA00004442"/>
    </source>
</evidence>
<keyword evidence="3" id="KW-0812">Transmembrane</keyword>
<dbReference type="InterPro" id="IPR051906">
    <property type="entry name" value="TolC-like"/>
</dbReference>
<dbReference type="GO" id="GO:0015288">
    <property type="term" value="F:porin activity"/>
    <property type="evidence" value="ECO:0007669"/>
    <property type="project" value="TreeGrafter"/>
</dbReference>
<gene>
    <name evidence="8" type="ORF">CDO81_09930</name>
</gene>
<proteinExistence type="predicted"/>
<evidence type="ECO:0000256" key="7">
    <source>
        <dbReference type="SAM" id="SignalP"/>
    </source>
</evidence>
<evidence type="ECO:0000256" key="6">
    <source>
        <dbReference type="SAM" id="Coils"/>
    </source>
</evidence>
<dbReference type="Proteomes" id="UP000197446">
    <property type="component" value="Unassembled WGS sequence"/>
</dbReference>
<dbReference type="Gene3D" id="1.20.1600.10">
    <property type="entry name" value="Outer membrane efflux proteins (OEP)"/>
    <property type="match status" value="1"/>
</dbReference>
<evidence type="ECO:0000256" key="4">
    <source>
        <dbReference type="ARBA" id="ARBA00023136"/>
    </source>
</evidence>
<organism evidence="8 9">
    <name type="scientific">Roseateles puraquae</name>
    <dbReference type="NCBI Taxonomy" id="431059"/>
    <lineage>
        <taxon>Bacteria</taxon>
        <taxon>Pseudomonadati</taxon>
        <taxon>Pseudomonadota</taxon>
        <taxon>Betaproteobacteria</taxon>
        <taxon>Burkholderiales</taxon>
        <taxon>Sphaerotilaceae</taxon>
        <taxon>Roseateles</taxon>
    </lineage>
</organism>
<feature type="chain" id="PRO_5012468274" evidence="7">
    <location>
        <begin position="38"/>
        <end position="433"/>
    </location>
</feature>
<protein>
    <submittedName>
        <fullName evidence="8">Transporter</fullName>
    </submittedName>
</protein>
<dbReference type="AlphaFoldDB" id="A0A254NIA6"/>
<reference evidence="8 9" key="1">
    <citation type="journal article" date="2007" name="Int. J. Syst. Evol. Microbiol.">
        <title>Description of Pelomonas aquatica sp. nov. and Pelomonas puraquae sp. nov., isolated from industrial and haemodialysis water.</title>
        <authorList>
            <person name="Gomila M."/>
            <person name="Bowien B."/>
            <person name="Falsen E."/>
            <person name="Moore E.R."/>
            <person name="Lalucat J."/>
        </authorList>
    </citation>
    <scope>NUCLEOTIDE SEQUENCE [LARGE SCALE GENOMIC DNA]</scope>
    <source>
        <strain evidence="8 9">CCUG 52769</strain>
    </source>
</reference>
<accession>A0A254NIA6</accession>
<comment type="caution">
    <text evidence="8">The sequence shown here is derived from an EMBL/GenBank/DDBJ whole genome shotgun (WGS) entry which is preliminary data.</text>
</comment>